<reference evidence="2" key="2">
    <citation type="submission" date="2025-08" db="UniProtKB">
        <authorList>
            <consortium name="Ensembl"/>
        </authorList>
    </citation>
    <scope>IDENTIFICATION</scope>
</reference>
<dbReference type="STRING" id="51511.ENSCSAVP00000004797"/>
<protein>
    <submittedName>
        <fullName evidence="2">Uncharacterized protein</fullName>
    </submittedName>
</protein>
<feature type="region of interest" description="Disordered" evidence="1">
    <location>
        <begin position="66"/>
        <end position="114"/>
    </location>
</feature>
<dbReference type="InParanoid" id="H2YHJ8"/>
<dbReference type="GeneTree" id="ENSGT00390000010231"/>
<organism evidence="2 3">
    <name type="scientific">Ciona savignyi</name>
    <name type="common">Pacific transparent sea squirt</name>
    <dbReference type="NCBI Taxonomy" id="51511"/>
    <lineage>
        <taxon>Eukaryota</taxon>
        <taxon>Metazoa</taxon>
        <taxon>Chordata</taxon>
        <taxon>Tunicata</taxon>
        <taxon>Ascidiacea</taxon>
        <taxon>Phlebobranchia</taxon>
        <taxon>Cionidae</taxon>
        <taxon>Ciona</taxon>
    </lineage>
</organism>
<reference evidence="2" key="3">
    <citation type="submission" date="2025-09" db="UniProtKB">
        <authorList>
            <consortium name="Ensembl"/>
        </authorList>
    </citation>
    <scope>IDENTIFICATION</scope>
</reference>
<reference evidence="3" key="1">
    <citation type="submission" date="2003-08" db="EMBL/GenBank/DDBJ databases">
        <authorList>
            <person name="Birren B."/>
            <person name="Nusbaum C."/>
            <person name="Abebe A."/>
            <person name="Abouelleil A."/>
            <person name="Adekoya E."/>
            <person name="Ait-zahra M."/>
            <person name="Allen N."/>
            <person name="Allen T."/>
            <person name="An P."/>
            <person name="Anderson M."/>
            <person name="Anderson S."/>
            <person name="Arachchi H."/>
            <person name="Armbruster J."/>
            <person name="Bachantsang P."/>
            <person name="Baldwin J."/>
            <person name="Barry A."/>
            <person name="Bayul T."/>
            <person name="Blitshsteyn B."/>
            <person name="Bloom T."/>
            <person name="Blye J."/>
            <person name="Boguslavskiy L."/>
            <person name="Borowsky M."/>
            <person name="Boukhgalter B."/>
            <person name="Brunache A."/>
            <person name="Butler J."/>
            <person name="Calixte N."/>
            <person name="Calvo S."/>
            <person name="Camarata J."/>
            <person name="Campo K."/>
            <person name="Chang J."/>
            <person name="Cheshatsang Y."/>
            <person name="Citroen M."/>
            <person name="Collymore A."/>
            <person name="Considine T."/>
            <person name="Cook A."/>
            <person name="Cooke P."/>
            <person name="Corum B."/>
            <person name="Cuomo C."/>
            <person name="David R."/>
            <person name="Dawoe T."/>
            <person name="Degray S."/>
            <person name="Dodge S."/>
            <person name="Dooley K."/>
            <person name="Dorje P."/>
            <person name="Dorjee K."/>
            <person name="Dorris L."/>
            <person name="Duffey N."/>
            <person name="Dupes A."/>
            <person name="Elkins T."/>
            <person name="Engels R."/>
            <person name="Erickson J."/>
            <person name="Farina A."/>
            <person name="Faro S."/>
            <person name="Ferreira P."/>
            <person name="Fischer H."/>
            <person name="Fitzgerald M."/>
            <person name="Foley K."/>
            <person name="Gage D."/>
            <person name="Galagan J."/>
            <person name="Gearin G."/>
            <person name="Gnerre S."/>
            <person name="Gnirke A."/>
            <person name="Goyette A."/>
            <person name="Graham J."/>
            <person name="Grandbois E."/>
            <person name="Gyaltsen K."/>
            <person name="Hafez N."/>
            <person name="Hagopian D."/>
            <person name="Hagos B."/>
            <person name="Hall J."/>
            <person name="Hatcher B."/>
            <person name="Heller A."/>
            <person name="Higgins H."/>
            <person name="Honan T."/>
            <person name="Horn A."/>
            <person name="Houde N."/>
            <person name="Hughes L."/>
            <person name="Hulme W."/>
            <person name="Husby E."/>
            <person name="Iliev I."/>
            <person name="Jaffe D."/>
            <person name="Jones C."/>
            <person name="Kamal M."/>
            <person name="Kamat A."/>
            <person name="Kamvysselis M."/>
            <person name="Karlsson E."/>
            <person name="Kells C."/>
            <person name="Kieu A."/>
            <person name="Kisner P."/>
            <person name="Kodira C."/>
            <person name="Kulbokas E."/>
            <person name="Labutti K."/>
            <person name="Lama D."/>
            <person name="Landers T."/>
            <person name="Leger J."/>
            <person name="Levine S."/>
            <person name="Lewis D."/>
            <person name="Lewis T."/>
            <person name="Lindblad-toh K."/>
            <person name="Liu X."/>
            <person name="Lokyitsang T."/>
            <person name="Lokyitsang Y."/>
            <person name="Lucien O."/>
            <person name="Lui A."/>
            <person name="Ma L.J."/>
            <person name="Mabbitt R."/>
            <person name="Macdonald J."/>
            <person name="Maclean C."/>
            <person name="Major J."/>
            <person name="Manning J."/>
            <person name="Marabella R."/>
            <person name="Maru K."/>
            <person name="Matthews C."/>
            <person name="Mauceli E."/>
            <person name="Mccarthy M."/>
            <person name="Mcdonough S."/>
            <person name="Mcghee T."/>
            <person name="Meldrim J."/>
            <person name="Meneus L."/>
            <person name="Mesirov J."/>
            <person name="Mihalev A."/>
            <person name="Mihova T."/>
            <person name="Mikkelsen T."/>
            <person name="Mlenga V."/>
            <person name="Moru K."/>
            <person name="Mozes J."/>
            <person name="Mulrain L."/>
            <person name="Munson G."/>
            <person name="Naylor J."/>
            <person name="Newes C."/>
            <person name="Nguyen C."/>
            <person name="Nguyen N."/>
            <person name="Nguyen T."/>
            <person name="Nicol R."/>
            <person name="Nielsen C."/>
            <person name="Nizzari M."/>
            <person name="Norbu C."/>
            <person name="Norbu N."/>
            <person name="O'donnell P."/>
            <person name="Okoawo O."/>
            <person name="O'leary S."/>
            <person name="Omotosho B."/>
            <person name="O'neill K."/>
            <person name="Osman S."/>
            <person name="Parker S."/>
            <person name="Perrin D."/>
            <person name="Phunkhang P."/>
            <person name="Piqani B."/>
            <person name="Purcell S."/>
            <person name="Rachupka T."/>
            <person name="Ramasamy U."/>
            <person name="Rameau R."/>
            <person name="Ray V."/>
            <person name="Raymond C."/>
            <person name="Retta R."/>
            <person name="Richardson S."/>
            <person name="Rise C."/>
            <person name="Rodriguez J."/>
            <person name="Rogers J."/>
            <person name="Rogov P."/>
            <person name="Rutman M."/>
            <person name="Schupbach R."/>
            <person name="Seaman C."/>
            <person name="Settipalli S."/>
            <person name="Sharpe T."/>
            <person name="Sheridan J."/>
            <person name="Sherpa N."/>
            <person name="Shi J."/>
            <person name="Smirnov S."/>
            <person name="Smith C."/>
            <person name="Sougnez C."/>
            <person name="Spencer B."/>
            <person name="Stalker J."/>
            <person name="Stange-thomann N."/>
            <person name="Stavropoulos S."/>
            <person name="Stetson K."/>
            <person name="Stone C."/>
            <person name="Stone S."/>
            <person name="Stubbs M."/>
            <person name="Talamas J."/>
            <person name="Tchuinga P."/>
            <person name="Tenzing P."/>
            <person name="Tesfaye S."/>
            <person name="Theodore J."/>
            <person name="Thoulutsang Y."/>
            <person name="Topham K."/>
            <person name="Towey S."/>
            <person name="Tsamla T."/>
            <person name="Tsomo N."/>
            <person name="Vallee D."/>
            <person name="Vassiliev H."/>
            <person name="Venkataraman V."/>
            <person name="Vinson J."/>
            <person name="Vo A."/>
            <person name="Wade C."/>
            <person name="Wang S."/>
            <person name="Wangchuk T."/>
            <person name="Wangdi T."/>
            <person name="Whittaker C."/>
            <person name="Wilkinson J."/>
            <person name="Wu Y."/>
            <person name="Wyman D."/>
            <person name="Yadav S."/>
            <person name="Yang S."/>
            <person name="Yang X."/>
            <person name="Yeager S."/>
            <person name="Yee E."/>
            <person name="Young G."/>
            <person name="Zainoun J."/>
            <person name="Zembeck L."/>
            <person name="Zimmer A."/>
            <person name="Zody M."/>
            <person name="Lander E."/>
        </authorList>
    </citation>
    <scope>NUCLEOTIDE SEQUENCE [LARGE SCALE GENOMIC DNA]</scope>
</reference>
<evidence type="ECO:0000256" key="1">
    <source>
        <dbReference type="SAM" id="MobiDB-lite"/>
    </source>
</evidence>
<dbReference type="Proteomes" id="UP000007875">
    <property type="component" value="Unassembled WGS sequence"/>
</dbReference>
<dbReference type="Pfam" id="PF05250">
    <property type="entry name" value="UPF0193"/>
    <property type="match status" value="1"/>
</dbReference>
<feature type="region of interest" description="Disordered" evidence="1">
    <location>
        <begin position="127"/>
        <end position="155"/>
    </location>
</feature>
<name>H2YHJ8_CIOSA</name>
<keyword evidence="3" id="KW-1185">Reference proteome</keyword>
<proteinExistence type="predicted"/>
<dbReference type="InterPro" id="IPR007914">
    <property type="entry name" value="UPF0193"/>
</dbReference>
<evidence type="ECO:0000313" key="2">
    <source>
        <dbReference type="Ensembl" id="ENSCSAVP00000004797.1"/>
    </source>
</evidence>
<dbReference type="HOGENOM" id="CLU_081328_2_0_1"/>
<evidence type="ECO:0000313" key="3">
    <source>
        <dbReference type="Proteomes" id="UP000007875"/>
    </source>
</evidence>
<accession>H2YHJ8</accession>
<dbReference type="PANTHER" id="PTHR28348:SF1">
    <property type="entry name" value="UPF0193 PROTEIN EVG1"/>
    <property type="match status" value="1"/>
</dbReference>
<dbReference type="OMA" id="CDPASSN"/>
<dbReference type="AlphaFoldDB" id="H2YHJ8"/>
<sequence>MTKRQAVQKGGLFGATDTAPLSAGTKDLLKVMMEESKLTNFQRRALSDSMKKGKALPVKVAPTFSQQKFEEESFPPAPKSFTMKGRVPSSMKTRDEIEDSGAYDRPQFVPKPIKSLEKEKERLSNIMAFGEDTPTKESAAETCRGKKENEANSLS</sequence>
<dbReference type="PANTHER" id="PTHR28348">
    <property type="entry name" value="UPF0193 PROTEIN EVG1"/>
    <property type="match status" value="1"/>
</dbReference>
<dbReference type="Ensembl" id="ENSCSAVT00000004865.1">
    <property type="protein sequence ID" value="ENSCSAVP00000004797.1"/>
    <property type="gene ID" value="ENSCSAVG00000002859.1"/>
</dbReference>
<feature type="compositionally biased region" description="Basic and acidic residues" evidence="1">
    <location>
        <begin position="133"/>
        <end position="155"/>
    </location>
</feature>